<dbReference type="Proteomes" id="UP000178735">
    <property type="component" value="Unassembled WGS sequence"/>
</dbReference>
<dbReference type="AlphaFoldDB" id="A0A1F7WF14"/>
<dbReference type="GO" id="GO:0005524">
    <property type="term" value="F:ATP binding"/>
    <property type="evidence" value="ECO:0007669"/>
    <property type="project" value="UniProtKB-KW"/>
</dbReference>
<keyword evidence="7 10" id="KW-0067">ATP-binding</keyword>
<dbReference type="CDD" id="cd02165">
    <property type="entry name" value="NMNAT"/>
    <property type="match status" value="1"/>
</dbReference>
<dbReference type="GO" id="GO:0009435">
    <property type="term" value="P:NAD+ biosynthetic process"/>
    <property type="evidence" value="ECO:0007669"/>
    <property type="project" value="UniProtKB-UniRule"/>
</dbReference>
<comment type="pathway">
    <text evidence="2 10">Cofactor biosynthesis; NAD(+) biosynthesis; deamido-NAD(+) from nicotinate D-ribonucleotide: step 1/1.</text>
</comment>
<evidence type="ECO:0000256" key="5">
    <source>
        <dbReference type="ARBA" id="ARBA00022695"/>
    </source>
</evidence>
<comment type="similarity">
    <text evidence="10">Belongs to the NadD family.</text>
</comment>
<keyword evidence="4 10" id="KW-0808">Transferase</keyword>
<keyword evidence="5 10" id="KW-0548">Nucleotidyltransferase</keyword>
<evidence type="ECO:0000256" key="9">
    <source>
        <dbReference type="ARBA" id="ARBA00048721"/>
    </source>
</evidence>
<dbReference type="PANTHER" id="PTHR39321:SF3">
    <property type="entry name" value="PHOSPHOPANTETHEINE ADENYLYLTRANSFERASE"/>
    <property type="match status" value="1"/>
</dbReference>
<dbReference type="NCBIfam" id="TIGR00482">
    <property type="entry name" value="nicotinate (nicotinamide) nucleotide adenylyltransferase"/>
    <property type="match status" value="1"/>
</dbReference>
<gene>
    <name evidence="10" type="primary">nadD</name>
    <name evidence="12" type="ORF">A2008_12785</name>
</gene>
<comment type="catalytic activity">
    <reaction evidence="9 10">
        <text>nicotinate beta-D-ribonucleotide + ATP + H(+) = deamido-NAD(+) + diphosphate</text>
        <dbReference type="Rhea" id="RHEA:22860"/>
        <dbReference type="ChEBI" id="CHEBI:15378"/>
        <dbReference type="ChEBI" id="CHEBI:30616"/>
        <dbReference type="ChEBI" id="CHEBI:33019"/>
        <dbReference type="ChEBI" id="CHEBI:57502"/>
        <dbReference type="ChEBI" id="CHEBI:58437"/>
        <dbReference type="EC" id="2.7.7.18"/>
    </reaction>
</comment>
<keyword evidence="8 10" id="KW-0520">NAD</keyword>
<keyword evidence="3 10" id="KW-0662">Pyridine nucleotide biosynthesis</keyword>
<evidence type="ECO:0000256" key="2">
    <source>
        <dbReference type="ARBA" id="ARBA00005019"/>
    </source>
</evidence>
<organism evidence="12 13">
    <name type="scientific">Candidatus Wallbacteria bacterium GWC2_49_35</name>
    <dbReference type="NCBI Taxonomy" id="1817813"/>
    <lineage>
        <taxon>Bacteria</taxon>
        <taxon>Candidatus Walliibacteriota</taxon>
    </lineage>
</organism>
<evidence type="ECO:0000313" key="13">
    <source>
        <dbReference type="Proteomes" id="UP000178735"/>
    </source>
</evidence>
<reference evidence="12 13" key="1">
    <citation type="journal article" date="2016" name="Nat. Commun.">
        <title>Thousands of microbial genomes shed light on interconnected biogeochemical processes in an aquifer system.</title>
        <authorList>
            <person name="Anantharaman K."/>
            <person name="Brown C.T."/>
            <person name="Hug L.A."/>
            <person name="Sharon I."/>
            <person name="Castelle C.J."/>
            <person name="Probst A.J."/>
            <person name="Thomas B.C."/>
            <person name="Singh A."/>
            <person name="Wilkins M.J."/>
            <person name="Karaoz U."/>
            <person name="Brodie E.L."/>
            <person name="Williams K.H."/>
            <person name="Hubbard S.S."/>
            <person name="Banfield J.F."/>
        </authorList>
    </citation>
    <scope>NUCLEOTIDE SEQUENCE [LARGE SCALE GENOMIC DNA]</scope>
</reference>
<evidence type="ECO:0000256" key="8">
    <source>
        <dbReference type="ARBA" id="ARBA00023027"/>
    </source>
</evidence>
<dbReference type="Gene3D" id="3.40.50.620">
    <property type="entry name" value="HUPs"/>
    <property type="match status" value="1"/>
</dbReference>
<dbReference type="EMBL" id="MGFH01000236">
    <property type="protein sequence ID" value="OGM01426.1"/>
    <property type="molecule type" value="Genomic_DNA"/>
</dbReference>
<sequence>MRVGIFGGTFNPVHNAHLRLAECARTELGLDRVYFLATSVVPHKDNSQIIDISHREKMVFLAIEDNHFFVFSDIESRANKTAYTYETILEFKQLTDGAELFYITGGDTLHLFHKYRNYKTIIENAKLVIAPRRDAPPGEAVASDVLAASVFLKSFEHMEISSTKIRETLRRGGSTRYLVPEKVFEYINANNLYPAE</sequence>
<dbReference type="InterPro" id="IPR014729">
    <property type="entry name" value="Rossmann-like_a/b/a_fold"/>
</dbReference>
<dbReference type="HAMAP" id="MF_00244">
    <property type="entry name" value="NaMN_adenylyltr"/>
    <property type="match status" value="1"/>
</dbReference>
<evidence type="ECO:0000256" key="6">
    <source>
        <dbReference type="ARBA" id="ARBA00022741"/>
    </source>
</evidence>
<dbReference type="EC" id="2.7.7.18" evidence="10"/>
<evidence type="ECO:0000256" key="7">
    <source>
        <dbReference type="ARBA" id="ARBA00022840"/>
    </source>
</evidence>
<proteinExistence type="inferred from homology"/>
<name>A0A1F7WF14_9BACT</name>
<evidence type="ECO:0000313" key="12">
    <source>
        <dbReference type="EMBL" id="OGM01426.1"/>
    </source>
</evidence>
<comment type="caution">
    <text evidence="12">The sequence shown here is derived from an EMBL/GenBank/DDBJ whole genome shotgun (WGS) entry which is preliminary data.</text>
</comment>
<keyword evidence="6 10" id="KW-0547">Nucleotide-binding</keyword>
<dbReference type="PANTHER" id="PTHR39321">
    <property type="entry name" value="NICOTINATE-NUCLEOTIDE ADENYLYLTRANSFERASE-RELATED"/>
    <property type="match status" value="1"/>
</dbReference>
<dbReference type="SUPFAM" id="SSF52374">
    <property type="entry name" value="Nucleotidylyl transferase"/>
    <property type="match status" value="1"/>
</dbReference>
<feature type="domain" description="Cytidyltransferase-like" evidence="11">
    <location>
        <begin position="5"/>
        <end position="167"/>
    </location>
</feature>
<dbReference type="UniPathway" id="UPA00253">
    <property type="reaction ID" value="UER00332"/>
</dbReference>
<dbReference type="GO" id="GO:0004515">
    <property type="term" value="F:nicotinate-nucleotide adenylyltransferase activity"/>
    <property type="evidence" value="ECO:0007669"/>
    <property type="project" value="UniProtKB-UniRule"/>
</dbReference>
<dbReference type="NCBIfam" id="NF000840">
    <property type="entry name" value="PRK00071.1-3"/>
    <property type="match status" value="1"/>
</dbReference>
<accession>A0A1F7WF14</accession>
<evidence type="ECO:0000256" key="1">
    <source>
        <dbReference type="ARBA" id="ARBA00002324"/>
    </source>
</evidence>
<evidence type="ECO:0000256" key="4">
    <source>
        <dbReference type="ARBA" id="ARBA00022679"/>
    </source>
</evidence>
<evidence type="ECO:0000256" key="3">
    <source>
        <dbReference type="ARBA" id="ARBA00022642"/>
    </source>
</evidence>
<dbReference type="STRING" id="1817813.A2008_12785"/>
<dbReference type="InterPro" id="IPR005248">
    <property type="entry name" value="NadD/NMNAT"/>
</dbReference>
<protein>
    <recommendedName>
        <fullName evidence="10">Probable nicotinate-nucleotide adenylyltransferase</fullName>
        <ecNumber evidence="10">2.7.7.18</ecNumber>
    </recommendedName>
    <alternativeName>
        <fullName evidence="10">Deamido-NAD(+) diphosphorylase</fullName>
    </alternativeName>
    <alternativeName>
        <fullName evidence="10">Deamido-NAD(+) pyrophosphorylase</fullName>
    </alternativeName>
    <alternativeName>
        <fullName evidence="10">Nicotinate mononucleotide adenylyltransferase</fullName>
        <shortName evidence="10">NaMN adenylyltransferase</shortName>
    </alternativeName>
</protein>
<evidence type="ECO:0000259" key="11">
    <source>
        <dbReference type="Pfam" id="PF01467"/>
    </source>
</evidence>
<comment type="function">
    <text evidence="1 10">Catalyzes the reversible adenylation of nicotinate mononucleotide (NaMN) to nicotinic acid adenine dinucleotide (NaAD).</text>
</comment>
<dbReference type="Pfam" id="PF01467">
    <property type="entry name" value="CTP_transf_like"/>
    <property type="match status" value="1"/>
</dbReference>
<evidence type="ECO:0000256" key="10">
    <source>
        <dbReference type="HAMAP-Rule" id="MF_00244"/>
    </source>
</evidence>
<dbReference type="InterPro" id="IPR004821">
    <property type="entry name" value="Cyt_trans-like"/>
</dbReference>